<reference evidence="1 2" key="1">
    <citation type="submission" date="2020-10" db="EMBL/GenBank/DDBJ databases">
        <title>ChiBAC.</title>
        <authorList>
            <person name="Zenner C."/>
            <person name="Hitch T.C.A."/>
            <person name="Clavel T."/>
        </authorList>
    </citation>
    <scope>NUCLEOTIDE SEQUENCE [LARGE SCALE GENOMIC DNA]</scope>
    <source>
        <strain evidence="1 2">DSM 108991</strain>
    </source>
</reference>
<evidence type="ECO:0000313" key="2">
    <source>
        <dbReference type="Proteomes" id="UP000758652"/>
    </source>
</evidence>
<sequence length="305" mass="35724">MEIELFNENSEYVQSANTLFHFMNQIQYLKSALKKKALIPRYCDEDISYLKIEVDGHIKTDISILQKCFCDVPFHNLTNSFQIEIAEDDWGQMTETEKKEARTYSTHPAFYGKYAIAFSKRWGEQHNLQPIHYLNAMSGFSAEMHKFLGYAFGLEDLPDELYEDILSKLSFIKPLRGTMTRILSTGKSVHFIKNFHDEKEWRYIPNSEELHKCNVEKVIVKQNIIGKKSAINQFLEDDQYSNLWLKFDYKDIKYLIVSNSSDRIDLIKYISSLSKENFSDSLSMDEQKGLLISRILVLDEIKGDW</sequence>
<comment type="caution">
    <text evidence="1">The sequence shown here is derived from an EMBL/GenBank/DDBJ whole genome shotgun (WGS) entry which is preliminary data.</text>
</comment>
<dbReference type="Proteomes" id="UP000758652">
    <property type="component" value="Unassembled WGS sequence"/>
</dbReference>
<dbReference type="InterPro" id="IPR021223">
    <property type="entry name" value="AbiGi"/>
</dbReference>
<evidence type="ECO:0000313" key="1">
    <source>
        <dbReference type="EMBL" id="MBE5063181.1"/>
    </source>
</evidence>
<dbReference type="Pfam" id="PF10899">
    <property type="entry name" value="AbiGi"/>
    <property type="match status" value="1"/>
</dbReference>
<protein>
    <submittedName>
        <fullName evidence="1">Uncharacterized protein</fullName>
    </submittedName>
</protein>
<dbReference type="RefSeq" id="WP_226394843.1">
    <property type="nucleotide sequence ID" value="NZ_JADCKL010000005.1"/>
</dbReference>
<proteinExistence type="predicted"/>
<name>A0ABR9RJP9_9FIRM</name>
<gene>
    <name evidence="1" type="ORF">INF30_07895</name>
</gene>
<accession>A0ABR9RJP9</accession>
<dbReference type="EMBL" id="JADCKL010000005">
    <property type="protein sequence ID" value="MBE5063181.1"/>
    <property type="molecule type" value="Genomic_DNA"/>
</dbReference>
<keyword evidence="2" id="KW-1185">Reference proteome</keyword>
<organism evidence="1 2">
    <name type="scientific">Claveliimonas monacensis</name>
    <dbReference type="NCBI Taxonomy" id="2779351"/>
    <lineage>
        <taxon>Bacteria</taxon>
        <taxon>Bacillati</taxon>
        <taxon>Bacillota</taxon>
        <taxon>Clostridia</taxon>
        <taxon>Lachnospirales</taxon>
        <taxon>Lachnospiraceae</taxon>
        <taxon>Claveliimonas</taxon>
    </lineage>
</organism>